<dbReference type="Proteomes" id="UP000230161">
    <property type="component" value="Unassembled WGS sequence"/>
</dbReference>
<keyword evidence="4" id="KW-1185">Reference proteome</keyword>
<sequence>MTNSVTITAPEGVPYIDFEREFDAPVEVVFRAHKDPELLKRWLGPHGYEMIVERYDFTTGGGYRYIHRDPEGEDYAFTGVFHVVRDNEFAIQTFEFEGFPDVVSIESITFEDLGDGRTKLSGHSVYPSQEARDGMIESNMEQGMSEGYERLDELTKTL</sequence>
<dbReference type="AlphaFoldDB" id="A0A2M9BZ69"/>
<protein>
    <submittedName>
        <fullName evidence="3">Uncharacterized protein YndB with AHSA1/START domain</fullName>
    </submittedName>
</protein>
<dbReference type="OrthoDB" id="5185819at2"/>
<comment type="similarity">
    <text evidence="1">Belongs to the AHA1 family.</text>
</comment>
<dbReference type="RefSeq" id="WP_100343881.1">
    <property type="nucleotide sequence ID" value="NZ_PGFB01000002.1"/>
</dbReference>
<reference evidence="3 4" key="1">
    <citation type="submission" date="2017-11" db="EMBL/GenBank/DDBJ databases">
        <title>Genomic Encyclopedia of Archaeal and Bacterial Type Strains, Phase II (KMG-II): From Individual Species to Whole Genera.</title>
        <authorList>
            <person name="Goeker M."/>
        </authorList>
    </citation>
    <scope>NUCLEOTIDE SEQUENCE [LARGE SCALE GENOMIC DNA]</scope>
    <source>
        <strain evidence="3 4">DSM 25625</strain>
    </source>
</reference>
<dbReference type="InterPro" id="IPR013538">
    <property type="entry name" value="ASHA1/2-like_C"/>
</dbReference>
<dbReference type="InterPro" id="IPR023393">
    <property type="entry name" value="START-like_dom_sf"/>
</dbReference>
<dbReference type="EMBL" id="PGFB01000002">
    <property type="protein sequence ID" value="PJJ63374.1"/>
    <property type="molecule type" value="Genomic_DNA"/>
</dbReference>
<gene>
    <name evidence="3" type="ORF">CLV54_1039</name>
</gene>
<feature type="domain" description="Activator of Hsp90 ATPase homologue 1/2-like C-terminal" evidence="2">
    <location>
        <begin position="23"/>
        <end position="154"/>
    </location>
</feature>
<dbReference type="CDD" id="cd07826">
    <property type="entry name" value="SRPBCC_CalC_Aha1-like_9"/>
    <property type="match status" value="1"/>
</dbReference>
<evidence type="ECO:0000256" key="1">
    <source>
        <dbReference type="ARBA" id="ARBA00006817"/>
    </source>
</evidence>
<proteinExistence type="inferred from homology"/>
<accession>A0A2M9BZ69</accession>
<dbReference type="Pfam" id="PF08327">
    <property type="entry name" value="AHSA1"/>
    <property type="match status" value="1"/>
</dbReference>
<evidence type="ECO:0000313" key="4">
    <source>
        <dbReference type="Proteomes" id="UP000230161"/>
    </source>
</evidence>
<organism evidence="3 4">
    <name type="scientific">Compostimonas suwonensis</name>
    <dbReference type="NCBI Taxonomy" id="1048394"/>
    <lineage>
        <taxon>Bacteria</taxon>
        <taxon>Bacillati</taxon>
        <taxon>Actinomycetota</taxon>
        <taxon>Actinomycetes</taxon>
        <taxon>Micrococcales</taxon>
        <taxon>Microbacteriaceae</taxon>
        <taxon>Compostimonas</taxon>
    </lineage>
</organism>
<evidence type="ECO:0000313" key="3">
    <source>
        <dbReference type="EMBL" id="PJJ63374.1"/>
    </source>
</evidence>
<dbReference type="SUPFAM" id="SSF55961">
    <property type="entry name" value="Bet v1-like"/>
    <property type="match status" value="1"/>
</dbReference>
<dbReference type="Gene3D" id="3.30.530.20">
    <property type="match status" value="1"/>
</dbReference>
<evidence type="ECO:0000259" key="2">
    <source>
        <dbReference type="Pfam" id="PF08327"/>
    </source>
</evidence>
<name>A0A2M9BZ69_9MICO</name>
<comment type="caution">
    <text evidence="3">The sequence shown here is derived from an EMBL/GenBank/DDBJ whole genome shotgun (WGS) entry which is preliminary data.</text>
</comment>